<keyword evidence="3" id="KW-0507">mRNA processing</keyword>
<evidence type="ECO:0000313" key="15">
    <source>
        <dbReference type="WBParaSite" id="nRc.2.0.1.t13082-RA"/>
    </source>
</evidence>
<dbReference type="SUPFAM" id="SSF48452">
    <property type="entry name" value="TPR-like"/>
    <property type="match status" value="5"/>
</dbReference>
<dbReference type="Pfam" id="PF23220">
    <property type="entry name" value="HAT_Syf1_M"/>
    <property type="match status" value="1"/>
</dbReference>
<dbReference type="InterPro" id="IPR045075">
    <property type="entry name" value="Syf1-like"/>
</dbReference>
<dbReference type="PROSITE" id="PS50005">
    <property type="entry name" value="TPR"/>
    <property type="match status" value="1"/>
</dbReference>
<evidence type="ECO:0000259" key="13">
    <source>
        <dbReference type="Pfam" id="PF23233"/>
    </source>
</evidence>
<proteinExistence type="inferred from homology"/>
<dbReference type="AlphaFoldDB" id="A0A915II81"/>
<dbReference type="FunFam" id="1.25.40.10:FF:000182">
    <property type="entry name" value="Pre-mRNA-splicing factor SYF1"/>
    <property type="match status" value="1"/>
</dbReference>
<feature type="domain" description="Pre-mRNA-splicing factor SYF1 central HAT repeats" evidence="11">
    <location>
        <begin position="205"/>
        <end position="404"/>
    </location>
</feature>
<evidence type="ECO:0000256" key="9">
    <source>
        <dbReference type="PROSITE-ProRule" id="PRU00339"/>
    </source>
</evidence>
<dbReference type="FunFam" id="1.25.40.10:FF:000137">
    <property type="entry name" value="Pre-mRNA-splicing factor syf1"/>
    <property type="match status" value="1"/>
</dbReference>
<keyword evidence="14" id="KW-1185">Reference proteome</keyword>
<feature type="region of interest" description="Disordered" evidence="10">
    <location>
        <begin position="820"/>
        <end position="840"/>
    </location>
</feature>
<accession>A0A915II81</accession>
<dbReference type="InterPro" id="IPR055430">
    <property type="entry name" value="HAT_Syf1_CNRKL1_C"/>
</dbReference>
<evidence type="ECO:0000256" key="5">
    <source>
        <dbReference type="ARBA" id="ARBA00022737"/>
    </source>
</evidence>
<comment type="subcellular location">
    <subcellularLocation>
        <location evidence="1">Nucleus</location>
    </subcellularLocation>
</comment>
<keyword evidence="4" id="KW-0747">Spliceosome</keyword>
<evidence type="ECO:0000256" key="1">
    <source>
        <dbReference type="ARBA" id="ARBA00004123"/>
    </source>
</evidence>
<keyword evidence="5" id="KW-0677">Repeat</keyword>
<feature type="compositionally biased region" description="Acidic residues" evidence="10">
    <location>
        <begin position="826"/>
        <end position="840"/>
    </location>
</feature>
<protein>
    <recommendedName>
        <fullName evidence="8">Pre-mRNA-splicing factor SYF1</fullName>
    </recommendedName>
</protein>
<dbReference type="Pfam" id="PF23233">
    <property type="entry name" value="HAT_Syf1_CNRKL1_N"/>
    <property type="match status" value="1"/>
</dbReference>
<evidence type="ECO:0000256" key="4">
    <source>
        <dbReference type="ARBA" id="ARBA00022728"/>
    </source>
</evidence>
<dbReference type="GO" id="GO:0071007">
    <property type="term" value="C:U2-type catalytic step 2 spliceosome"/>
    <property type="evidence" value="ECO:0007669"/>
    <property type="project" value="TreeGrafter"/>
</dbReference>
<dbReference type="InterPro" id="IPR019734">
    <property type="entry name" value="TPR_rpt"/>
</dbReference>
<sequence>MALNFMRNRSLKSFTTLTSYLKFNVLPPLPQHIKTSFSQEEADLPYEEDILRNPYSVRCWLRYIEHKKQTKSPIQALVVLYERALKELPGSYKLWYQYLLLRRKQYQGRCITDHCFEDVNNCFRRALVFMHKMPRIWLDYLEFMINQKKITQTRKIFNDALRSLPLTQHDRIWPLYLKFVRSYDISETAIRVYRRYLKLMPENAEDYIEFLLSIDKLDEAAQKLAFIVNDDKFDSKKGKSKYQLWHELCELISKNPTKIKSLKVEAIIRQGIRKYTDQVGALWCSLSEYFVRAGLFERARDVYEEAIQTVVTVRDFTQVYEAFVEFMDHLVNAKMKTASDTETDIEVEMYMDRYEDLLFRRPILLNSVLLRQNPHDVHEWHKRVELFSNNFLKQVETYTEALKIIDPKLQTGKVNTLWVGFAKLYEKHEQIDDARTIFEKALTVNYTKVDDLASVWCEFAEMEMRHNDFDRALKLLKRATAAPPQRTYYFDEKEPVQNRVYKSLKVWTLYADVQETLDDFDACKAVYDRIIDLKIATPQIIFNYAMFLEESNHFEEAFKVYEKGVALFRWPHVEQIWNTYLVKFIKRYGGKKLERVRDLFEECLESCPPEHAKNFFLLYAKVEEEHGLARRAMEIYDRATNKISKEDMYEIFNLYIKKASELYGVTHARPIYESAIEKLPDDRAREMCIRFAELECKLGEIDRARAVYSHCSQLCDPRVHANFWEIWKNFEVKHGNEDTVREMLRIKRSVQAMFNTQVNFMSAQMTAAASGQKKTVADMTAADSMALLEAKAQQLSEEAKSATKKPSGISFVRAISTENTTGNVEEAADNPDEIDLEEDMDQDEIYPKKRDVEVVEQVIPTEVFGSLANEDD</sequence>
<evidence type="ECO:0000256" key="10">
    <source>
        <dbReference type="SAM" id="MobiDB-lite"/>
    </source>
</evidence>
<keyword evidence="9" id="KW-0802">TPR repeat</keyword>
<dbReference type="GO" id="GO:0071014">
    <property type="term" value="C:post-mRNA release spliceosomal complex"/>
    <property type="evidence" value="ECO:0007669"/>
    <property type="project" value="TreeGrafter"/>
</dbReference>
<dbReference type="InterPro" id="IPR003107">
    <property type="entry name" value="HAT"/>
</dbReference>
<dbReference type="InterPro" id="IPR055433">
    <property type="entry name" value="HAT_Syf1-like_N"/>
</dbReference>
<reference evidence="15" key="1">
    <citation type="submission" date="2022-11" db="UniProtKB">
        <authorList>
            <consortium name="WormBaseParasite"/>
        </authorList>
    </citation>
    <scope>IDENTIFICATION</scope>
</reference>
<dbReference type="FunFam" id="1.25.40.10:FF:000023">
    <property type="entry name" value="Pre-mRNA-splicing factor SYF1"/>
    <property type="match status" value="1"/>
</dbReference>
<evidence type="ECO:0000259" key="11">
    <source>
        <dbReference type="Pfam" id="PF23220"/>
    </source>
</evidence>
<dbReference type="InterPro" id="IPR011990">
    <property type="entry name" value="TPR-like_helical_dom_sf"/>
</dbReference>
<comment type="similarity">
    <text evidence="2">Belongs to the crooked-neck family.</text>
</comment>
<evidence type="ECO:0000259" key="12">
    <source>
        <dbReference type="Pfam" id="PF23231"/>
    </source>
</evidence>
<dbReference type="Pfam" id="PF23231">
    <property type="entry name" value="HAT_Syf1_CNRKL1_C"/>
    <property type="match status" value="1"/>
</dbReference>
<dbReference type="InterPro" id="IPR056350">
    <property type="entry name" value="HAT_Syf1_central"/>
</dbReference>
<evidence type="ECO:0000256" key="3">
    <source>
        <dbReference type="ARBA" id="ARBA00022664"/>
    </source>
</evidence>
<dbReference type="SMART" id="SM00028">
    <property type="entry name" value="TPR"/>
    <property type="match status" value="3"/>
</dbReference>
<dbReference type="WBParaSite" id="nRc.2.0.1.t13082-RA">
    <property type="protein sequence ID" value="nRc.2.0.1.t13082-RA"/>
    <property type="gene ID" value="nRc.2.0.1.g13082"/>
</dbReference>
<feature type="repeat" description="TPR" evidence="9">
    <location>
        <begin position="453"/>
        <end position="486"/>
    </location>
</feature>
<evidence type="ECO:0000256" key="6">
    <source>
        <dbReference type="ARBA" id="ARBA00023187"/>
    </source>
</evidence>
<dbReference type="PANTHER" id="PTHR11246">
    <property type="entry name" value="PRE-MRNA SPLICING FACTOR"/>
    <property type="match status" value="1"/>
</dbReference>
<evidence type="ECO:0000256" key="7">
    <source>
        <dbReference type="ARBA" id="ARBA00023242"/>
    </source>
</evidence>
<dbReference type="FunFam" id="1.25.40.10:FF:001071">
    <property type="entry name" value="pre-mRNA-splicing factor SYF1-like"/>
    <property type="match status" value="1"/>
</dbReference>
<dbReference type="SMART" id="SM00386">
    <property type="entry name" value="HAT"/>
    <property type="match status" value="13"/>
</dbReference>
<feature type="domain" description="Pre-mRNA-splicing factor Syf1-like N-terminal HAT-repeats" evidence="13">
    <location>
        <begin position="43"/>
        <end position="202"/>
    </location>
</feature>
<dbReference type="OMA" id="IWYNYLR"/>
<evidence type="ECO:0000256" key="8">
    <source>
        <dbReference type="ARBA" id="ARBA00039472"/>
    </source>
</evidence>
<organism evidence="14 15">
    <name type="scientific">Romanomermis culicivorax</name>
    <name type="common">Nematode worm</name>
    <dbReference type="NCBI Taxonomy" id="13658"/>
    <lineage>
        <taxon>Eukaryota</taxon>
        <taxon>Metazoa</taxon>
        <taxon>Ecdysozoa</taxon>
        <taxon>Nematoda</taxon>
        <taxon>Enoplea</taxon>
        <taxon>Dorylaimia</taxon>
        <taxon>Mermithida</taxon>
        <taxon>Mermithoidea</taxon>
        <taxon>Mermithidae</taxon>
        <taxon>Romanomermis</taxon>
    </lineage>
</organism>
<dbReference type="Gene3D" id="1.25.40.10">
    <property type="entry name" value="Tetratricopeptide repeat domain"/>
    <property type="match status" value="3"/>
</dbReference>
<keyword evidence="6" id="KW-0508">mRNA splicing</keyword>
<evidence type="ECO:0000313" key="14">
    <source>
        <dbReference type="Proteomes" id="UP000887565"/>
    </source>
</evidence>
<feature type="domain" description="Pre-mRNA-splicing factor Syf1/CRNKL1-like C-terminal HAT-repeats" evidence="12">
    <location>
        <begin position="407"/>
        <end position="791"/>
    </location>
</feature>
<name>A0A915II81_ROMCU</name>
<dbReference type="GO" id="GO:0000974">
    <property type="term" value="C:Prp19 complex"/>
    <property type="evidence" value="ECO:0007669"/>
    <property type="project" value="TreeGrafter"/>
</dbReference>
<keyword evidence="7" id="KW-0539">Nucleus</keyword>
<evidence type="ECO:0000256" key="2">
    <source>
        <dbReference type="ARBA" id="ARBA00008644"/>
    </source>
</evidence>
<dbReference type="GO" id="GO:0000349">
    <property type="term" value="P:generation of catalytic spliceosome for first transesterification step"/>
    <property type="evidence" value="ECO:0007669"/>
    <property type="project" value="TreeGrafter"/>
</dbReference>
<dbReference type="Proteomes" id="UP000887565">
    <property type="component" value="Unplaced"/>
</dbReference>
<dbReference type="PANTHER" id="PTHR11246:SF5">
    <property type="entry name" value="PRE-MRNA-SPLICING FACTOR SYF1"/>
    <property type="match status" value="1"/>
</dbReference>